<feature type="domain" description="DUF1638" evidence="1">
    <location>
        <begin position="50"/>
        <end position="207"/>
    </location>
</feature>
<dbReference type="RefSeq" id="WP_091430303.1">
    <property type="nucleotide sequence ID" value="NZ_FOJB01000001.1"/>
</dbReference>
<dbReference type="OrthoDB" id="9814689at2"/>
<reference evidence="2 3" key="1">
    <citation type="submission" date="2016-10" db="EMBL/GenBank/DDBJ databases">
        <authorList>
            <person name="de Groot N.N."/>
        </authorList>
    </citation>
    <scope>NUCLEOTIDE SEQUENCE [LARGE SCALE GENOMIC DNA]</scope>
    <source>
        <strain evidence="2 3">DSM 29439</strain>
    </source>
</reference>
<gene>
    <name evidence="2" type="ORF">SAMN05444851_1998</name>
</gene>
<evidence type="ECO:0000313" key="3">
    <source>
        <dbReference type="Proteomes" id="UP000199650"/>
    </source>
</evidence>
<name>A0A1I0PXW5_9RHOB</name>
<sequence>MKPSDEELTRNGLAPTDASAKVLILACGALANEILALIRLNGWDHMSLTCLPAILHNTPDKIPGAVRAAVEKHGADFDQIFLAYADCGTGGELATLCDEMGIEMIRGPHCYSFFEGNDAFAARAEDEIDVFYLTDFLARGFESFVIKPLGLDRHPELRDMYFGHYTRLIYLAQTDNPDLDRMAEAAAERIGLKYERKFTGFGDLAAALKPLA</sequence>
<accession>A0A1I0PXW5</accession>
<keyword evidence="3" id="KW-1185">Reference proteome</keyword>
<dbReference type="Proteomes" id="UP000199650">
    <property type="component" value="Unassembled WGS sequence"/>
</dbReference>
<dbReference type="AlphaFoldDB" id="A0A1I0PXW5"/>
<proteinExistence type="predicted"/>
<dbReference type="EMBL" id="FOJB01000001">
    <property type="protein sequence ID" value="SEW19031.1"/>
    <property type="molecule type" value="Genomic_DNA"/>
</dbReference>
<evidence type="ECO:0000313" key="2">
    <source>
        <dbReference type="EMBL" id="SEW19031.1"/>
    </source>
</evidence>
<dbReference type="InterPro" id="IPR012437">
    <property type="entry name" value="DUF1638"/>
</dbReference>
<evidence type="ECO:0000259" key="1">
    <source>
        <dbReference type="Pfam" id="PF07796"/>
    </source>
</evidence>
<dbReference type="STRING" id="1173584.SAMN05444851_1998"/>
<organism evidence="2 3">
    <name type="scientific">Aliiroseovarius sediminilitoris</name>
    <dbReference type="NCBI Taxonomy" id="1173584"/>
    <lineage>
        <taxon>Bacteria</taxon>
        <taxon>Pseudomonadati</taxon>
        <taxon>Pseudomonadota</taxon>
        <taxon>Alphaproteobacteria</taxon>
        <taxon>Rhodobacterales</taxon>
        <taxon>Paracoccaceae</taxon>
        <taxon>Aliiroseovarius</taxon>
    </lineage>
</organism>
<protein>
    <recommendedName>
        <fullName evidence="1">DUF1638 domain-containing protein</fullName>
    </recommendedName>
</protein>
<dbReference type="Pfam" id="PF07796">
    <property type="entry name" value="DUF1638"/>
    <property type="match status" value="1"/>
</dbReference>